<feature type="signal peptide" evidence="2">
    <location>
        <begin position="1"/>
        <end position="24"/>
    </location>
</feature>
<protein>
    <submittedName>
        <fullName evidence="3">Uncharacterized protein</fullName>
    </submittedName>
</protein>
<dbReference type="AlphaFoldDB" id="A0AAD8BMM8"/>
<evidence type="ECO:0000313" key="4">
    <source>
        <dbReference type="Proteomes" id="UP001233172"/>
    </source>
</evidence>
<organism evidence="3 4">
    <name type="scientific">Biomphalaria pfeifferi</name>
    <name type="common">Bloodfluke planorb</name>
    <name type="synonym">Freshwater snail</name>
    <dbReference type="NCBI Taxonomy" id="112525"/>
    <lineage>
        <taxon>Eukaryota</taxon>
        <taxon>Metazoa</taxon>
        <taxon>Spiralia</taxon>
        <taxon>Lophotrochozoa</taxon>
        <taxon>Mollusca</taxon>
        <taxon>Gastropoda</taxon>
        <taxon>Heterobranchia</taxon>
        <taxon>Euthyneura</taxon>
        <taxon>Panpulmonata</taxon>
        <taxon>Hygrophila</taxon>
        <taxon>Lymnaeoidea</taxon>
        <taxon>Planorbidae</taxon>
        <taxon>Biomphalaria</taxon>
    </lineage>
</organism>
<reference evidence="3" key="1">
    <citation type="journal article" date="2023" name="PLoS Negl. Trop. Dis.">
        <title>A genome sequence for Biomphalaria pfeifferi, the major vector snail for the human-infecting parasite Schistosoma mansoni.</title>
        <authorList>
            <person name="Bu L."/>
            <person name="Lu L."/>
            <person name="Laidemitt M.R."/>
            <person name="Zhang S.M."/>
            <person name="Mutuku M."/>
            <person name="Mkoji G."/>
            <person name="Steinauer M."/>
            <person name="Loker E.S."/>
        </authorList>
    </citation>
    <scope>NUCLEOTIDE SEQUENCE</scope>
    <source>
        <strain evidence="3">KasaAsao</strain>
    </source>
</reference>
<sequence>MRLFLTAADCVSILFVSFILLCHAGPPTLDAITNKICPPAKPYKCLPYGKCYGVESYCDSKSGTVKSCFPPDMSEKEIWCREFGHNVTFLRDQTCLTACSSIFLKDSYNLLNNVCSDSSPHKCPPAGECYNSLQYCQSGKVQSCFPEDAKTNLLDWCKTKGLQNVTFMNHNSCQLACQTLFSIADLAPDEETINIGLLITLIIVITILVIAPFIIWRSIIFKTLQGVYNRNRPHGREKNYPKRKIVVNSEPNQPGSSFLSVPLDPVSEDVKLDKEISLKKLQHYTGSTVLLRQNN</sequence>
<feature type="chain" id="PRO_5042021896" evidence="2">
    <location>
        <begin position="25"/>
        <end position="295"/>
    </location>
</feature>
<dbReference type="Proteomes" id="UP001233172">
    <property type="component" value="Unassembled WGS sequence"/>
</dbReference>
<keyword evidence="1" id="KW-1133">Transmembrane helix</keyword>
<proteinExistence type="predicted"/>
<keyword evidence="4" id="KW-1185">Reference proteome</keyword>
<dbReference type="EMBL" id="JASAOG010000059">
    <property type="protein sequence ID" value="KAK0056858.1"/>
    <property type="molecule type" value="Genomic_DNA"/>
</dbReference>
<evidence type="ECO:0000313" key="3">
    <source>
        <dbReference type="EMBL" id="KAK0056858.1"/>
    </source>
</evidence>
<name>A0AAD8BMM8_BIOPF</name>
<evidence type="ECO:0000256" key="1">
    <source>
        <dbReference type="SAM" id="Phobius"/>
    </source>
</evidence>
<reference evidence="3" key="2">
    <citation type="submission" date="2023-04" db="EMBL/GenBank/DDBJ databases">
        <authorList>
            <person name="Bu L."/>
            <person name="Lu L."/>
            <person name="Laidemitt M.R."/>
            <person name="Zhang S.M."/>
            <person name="Mutuku M."/>
            <person name="Mkoji G."/>
            <person name="Steinauer M."/>
            <person name="Loker E.S."/>
        </authorList>
    </citation>
    <scope>NUCLEOTIDE SEQUENCE</scope>
    <source>
        <strain evidence="3">KasaAsao</strain>
        <tissue evidence="3">Whole Snail</tissue>
    </source>
</reference>
<gene>
    <name evidence="3" type="ORF">Bpfe_013796</name>
</gene>
<evidence type="ECO:0000256" key="2">
    <source>
        <dbReference type="SAM" id="SignalP"/>
    </source>
</evidence>
<keyword evidence="1" id="KW-0812">Transmembrane</keyword>
<feature type="transmembrane region" description="Helical" evidence="1">
    <location>
        <begin position="195"/>
        <end position="216"/>
    </location>
</feature>
<comment type="caution">
    <text evidence="3">The sequence shown here is derived from an EMBL/GenBank/DDBJ whole genome shotgun (WGS) entry which is preliminary data.</text>
</comment>
<accession>A0AAD8BMM8</accession>
<keyword evidence="1" id="KW-0472">Membrane</keyword>
<keyword evidence="2" id="KW-0732">Signal</keyword>